<name>A0A927GYB4_9BACL</name>
<dbReference type="PIRSF" id="PIRSF001123">
    <property type="entry name" value="PepA_GA"/>
    <property type="match status" value="1"/>
</dbReference>
<dbReference type="GO" id="GO:0046872">
    <property type="term" value="F:metal ion binding"/>
    <property type="evidence" value="ECO:0007669"/>
    <property type="project" value="UniProtKB-UniRule"/>
</dbReference>
<feature type="active site" description="Proton acceptor" evidence="7">
    <location>
        <position position="212"/>
    </location>
</feature>
<dbReference type="Gene3D" id="3.40.630.10">
    <property type="entry name" value="Zn peptidases"/>
    <property type="match status" value="1"/>
</dbReference>
<keyword evidence="4 8" id="KW-0479">Metal-binding</keyword>
<evidence type="ECO:0000256" key="3">
    <source>
        <dbReference type="ARBA" id="ARBA00022670"/>
    </source>
</evidence>
<comment type="similarity">
    <text evidence="1 6">Belongs to the peptidase M42 family.</text>
</comment>
<evidence type="ECO:0000256" key="2">
    <source>
        <dbReference type="ARBA" id="ARBA00022438"/>
    </source>
</evidence>
<comment type="caution">
    <text evidence="9">The sequence shown here is derived from an EMBL/GenBank/DDBJ whole genome shotgun (WGS) entry which is preliminary data.</text>
</comment>
<gene>
    <name evidence="9" type="ORF">IDH45_05390</name>
</gene>
<evidence type="ECO:0000256" key="5">
    <source>
        <dbReference type="ARBA" id="ARBA00022801"/>
    </source>
</evidence>
<keyword evidence="10" id="KW-1185">Reference proteome</keyword>
<reference evidence="9" key="1">
    <citation type="submission" date="2020-09" db="EMBL/GenBank/DDBJ databases">
        <title>A novel bacterium of genus Paenibacillus, isolated from South China Sea.</title>
        <authorList>
            <person name="Huang H."/>
            <person name="Mo K."/>
            <person name="Hu Y."/>
        </authorList>
    </citation>
    <scope>NUCLEOTIDE SEQUENCE</scope>
    <source>
        <strain evidence="9">IB182363</strain>
    </source>
</reference>
<accession>A0A927GYB4</accession>
<comment type="cofactor">
    <cofactor evidence="8">
        <name>a divalent metal cation</name>
        <dbReference type="ChEBI" id="CHEBI:60240"/>
    </cofactor>
    <text evidence="8">Binds 2 divalent metal cations per subunit.</text>
</comment>
<keyword evidence="5" id="KW-0378">Hydrolase</keyword>
<dbReference type="InterPro" id="IPR008007">
    <property type="entry name" value="Peptidase_M42"/>
</dbReference>
<dbReference type="Proteomes" id="UP000639396">
    <property type="component" value="Unassembled WGS sequence"/>
</dbReference>
<sequence>MERDTLELFKTLTELPGAPGFEDEVRRFLRSQLEPITNEIVTDGLGSLFGVMRGDPDGPVVMVSGHMDEVGFIVTAIQDNGMIRFQPLGGWWNQVILAQRVHICAKNGPVTGVVGSIPRHFLSEADRSRPVDFPAMFIDVGADNREQVLAMGIRPGLPIVPICPFTPLGDGKKLLAKAWDNRFGVGLAIELARELQGKRHPNVLYTGATVQEEVGMRGAQTAVNLIKPDISYVLEAGPASDVSGDKLAFGQLGRGAAVRILDSAIVTNRTLVEFIIDTAETNRIPYQYYISPGATDAGKIHLSGTGVPAAVVGVAARYIHTAATMIHTDDYDAAKELIVKLVQATDRTTVDTITAFA</sequence>
<keyword evidence="3" id="KW-0645">Protease</keyword>
<dbReference type="EMBL" id="JACXJA010000006">
    <property type="protein sequence ID" value="MBD2861425.1"/>
    <property type="molecule type" value="Genomic_DNA"/>
</dbReference>
<dbReference type="PANTHER" id="PTHR32481:SF0">
    <property type="entry name" value="AMINOPEPTIDASE YPDE-RELATED"/>
    <property type="match status" value="1"/>
</dbReference>
<protein>
    <submittedName>
        <fullName evidence="9">M42 family metallopeptidase</fullName>
    </submittedName>
</protein>
<dbReference type="Pfam" id="PF05343">
    <property type="entry name" value="Peptidase_M42"/>
    <property type="match status" value="1"/>
</dbReference>
<dbReference type="SUPFAM" id="SSF53187">
    <property type="entry name" value="Zn-dependent exopeptidases"/>
    <property type="match status" value="1"/>
</dbReference>
<evidence type="ECO:0000313" key="9">
    <source>
        <dbReference type="EMBL" id="MBD2861425.1"/>
    </source>
</evidence>
<dbReference type="RefSeq" id="WP_190925453.1">
    <property type="nucleotide sequence ID" value="NZ_JACXJA010000006.1"/>
</dbReference>
<dbReference type="Gene3D" id="2.40.30.40">
    <property type="entry name" value="Peptidase M42, domain 2"/>
    <property type="match status" value="1"/>
</dbReference>
<feature type="binding site" evidence="8">
    <location>
        <position position="66"/>
    </location>
    <ligand>
        <name>Zn(2+)</name>
        <dbReference type="ChEBI" id="CHEBI:29105"/>
        <label>1</label>
    </ligand>
</feature>
<dbReference type="GO" id="GO:0006508">
    <property type="term" value="P:proteolysis"/>
    <property type="evidence" value="ECO:0007669"/>
    <property type="project" value="UniProtKB-KW"/>
</dbReference>
<feature type="binding site" evidence="8">
    <location>
        <position position="180"/>
    </location>
    <ligand>
        <name>Zn(2+)</name>
        <dbReference type="ChEBI" id="CHEBI:29105"/>
        <label>1</label>
    </ligand>
</feature>
<feature type="binding site" evidence="8">
    <location>
        <position position="180"/>
    </location>
    <ligand>
        <name>Zn(2+)</name>
        <dbReference type="ChEBI" id="CHEBI:29105"/>
        <label>2</label>
    </ligand>
</feature>
<feature type="binding site" evidence="8">
    <location>
        <position position="213"/>
    </location>
    <ligand>
        <name>Zn(2+)</name>
        <dbReference type="ChEBI" id="CHEBI:29105"/>
        <label>2</label>
    </ligand>
</feature>
<dbReference type="InterPro" id="IPR051464">
    <property type="entry name" value="Peptidase_M42_aminopept"/>
</dbReference>
<keyword evidence="2" id="KW-0031">Aminopeptidase</keyword>
<feature type="binding site" evidence="8">
    <location>
        <position position="320"/>
    </location>
    <ligand>
        <name>Zn(2+)</name>
        <dbReference type="ChEBI" id="CHEBI:29105"/>
        <label>2</label>
    </ligand>
</feature>
<evidence type="ECO:0000256" key="8">
    <source>
        <dbReference type="PIRSR" id="PIRSR001123-2"/>
    </source>
</evidence>
<dbReference type="SUPFAM" id="SSF101821">
    <property type="entry name" value="Aminopeptidase/glucanase lid domain"/>
    <property type="match status" value="1"/>
</dbReference>
<dbReference type="AlphaFoldDB" id="A0A927GYB4"/>
<evidence type="ECO:0000256" key="4">
    <source>
        <dbReference type="ARBA" id="ARBA00022723"/>
    </source>
</evidence>
<evidence type="ECO:0000256" key="1">
    <source>
        <dbReference type="ARBA" id="ARBA00006272"/>
    </source>
</evidence>
<dbReference type="GO" id="GO:0004177">
    <property type="term" value="F:aminopeptidase activity"/>
    <property type="evidence" value="ECO:0007669"/>
    <property type="project" value="UniProtKB-UniRule"/>
</dbReference>
<dbReference type="CDD" id="cd05656">
    <property type="entry name" value="M42_Frv"/>
    <property type="match status" value="1"/>
</dbReference>
<feature type="binding site" evidence="8">
    <location>
        <position position="235"/>
    </location>
    <ligand>
        <name>Zn(2+)</name>
        <dbReference type="ChEBI" id="CHEBI:29105"/>
        <label>1</label>
    </ligand>
</feature>
<dbReference type="PANTHER" id="PTHR32481">
    <property type="entry name" value="AMINOPEPTIDASE"/>
    <property type="match status" value="1"/>
</dbReference>
<evidence type="ECO:0000313" key="10">
    <source>
        <dbReference type="Proteomes" id="UP000639396"/>
    </source>
</evidence>
<organism evidence="9 10">
    <name type="scientific">Paenibacillus oceani</name>
    <dbReference type="NCBI Taxonomy" id="2772510"/>
    <lineage>
        <taxon>Bacteria</taxon>
        <taxon>Bacillati</taxon>
        <taxon>Bacillota</taxon>
        <taxon>Bacilli</taxon>
        <taxon>Bacillales</taxon>
        <taxon>Paenibacillaceae</taxon>
        <taxon>Paenibacillus</taxon>
    </lineage>
</organism>
<evidence type="ECO:0000256" key="6">
    <source>
        <dbReference type="PIRNR" id="PIRNR001123"/>
    </source>
</evidence>
<dbReference type="InterPro" id="IPR023367">
    <property type="entry name" value="Peptidase_M42_dom2"/>
</dbReference>
<evidence type="ECO:0000256" key="7">
    <source>
        <dbReference type="PIRSR" id="PIRSR001123-1"/>
    </source>
</evidence>
<proteinExistence type="inferred from homology"/>